<dbReference type="Pfam" id="PF12697">
    <property type="entry name" value="Abhydrolase_6"/>
    <property type="match status" value="1"/>
</dbReference>
<dbReference type="InParanoid" id="D5GIY6"/>
<reference evidence="4 5" key="1">
    <citation type="journal article" date="2010" name="Nature">
        <title>Perigord black truffle genome uncovers evolutionary origins and mechanisms of symbiosis.</title>
        <authorList>
            <person name="Martin F."/>
            <person name="Kohler A."/>
            <person name="Murat C."/>
            <person name="Balestrini R."/>
            <person name="Coutinho P.M."/>
            <person name="Jaillon O."/>
            <person name="Montanini B."/>
            <person name="Morin E."/>
            <person name="Noel B."/>
            <person name="Percudani R."/>
            <person name="Porcel B."/>
            <person name="Rubini A."/>
            <person name="Amicucci A."/>
            <person name="Amselem J."/>
            <person name="Anthouard V."/>
            <person name="Arcioni S."/>
            <person name="Artiguenave F."/>
            <person name="Aury J.M."/>
            <person name="Ballario P."/>
            <person name="Bolchi A."/>
            <person name="Brenna A."/>
            <person name="Brun A."/>
            <person name="Buee M."/>
            <person name="Cantarel B."/>
            <person name="Chevalier G."/>
            <person name="Couloux A."/>
            <person name="Da Silva C."/>
            <person name="Denoeud F."/>
            <person name="Duplessis S."/>
            <person name="Ghignone S."/>
            <person name="Hilselberger B."/>
            <person name="Iotti M."/>
            <person name="Marcais B."/>
            <person name="Mello A."/>
            <person name="Miranda M."/>
            <person name="Pacioni G."/>
            <person name="Quesneville H."/>
            <person name="Riccioni C."/>
            <person name="Ruotolo R."/>
            <person name="Splivallo R."/>
            <person name="Stocchi V."/>
            <person name="Tisserant E."/>
            <person name="Viscomi A.R."/>
            <person name="Zambonelli A."/>
            <person name="Zampieri E."/>
            <person name="Henrissat B."/>
            <person name="Lebrun M.H."/>
            <person name="Paolocci F."/>
            <person name="Bonfante P."/>
            <person name="Ottonello S."/>
            <person name="Wincker P."/>
        </authorList>
    </citation>
    <scope>NUCLEOTIDE SEQUENCE [LARGE SCALE GENOMIC DNA]</scope>
    <source>
        <strain evidence="4 5">Mel28</strain>
    </source>
</reference>
<dbReference type="InterPro" id="IPR029058">
    <property type="entry name" value="AB_hydrolase_fold"/>
</dbReference>
<name>D5GIY6_TUBMM</name>
<gene>
    <name evidence="4" type="ORF">GSTUM_00008741001</name>
</gene>
<dbReference type="OMA" id="ISRYCYW"/>
<keyword evidence="5" id="KW-1185">Reference proteome</keyword>
<dbReference type="Pfam" id="PF10329">
    <property type="entry name" value="DUF2417"/>
    <property type="match status" value="1"/>
</dbReference>
<keyword evidence="2" id="KW-0472">Membrane</keyword>
<protein>
    <submittedName>
        <fullName evidence="4">(Perigord truffle) hypothetical protein</fullName>
    </submittedName>
</protein>
<dbReference type="Gene3D" id="3.40.50.1820">
    <property type="entry name" value="alpha/beta hydrolase"/>
    <property type="match status" value="1"/>
</dbReference>
<dbReference type="SUPFAM" id="SSF53474">
    <property type="entry name" value="alpha/beta-Hydrolases"/>
    <property type="match status" value="1"/>
</dbReference>
<dbReference type="HOGENOM" id="CLU_028296_1_0_1"/>
<dbReference type="AlphaFoldDB" id="D5GIY6"/>
<dbReference type="InterPro" id="IPR000073">
    <property type="entry name" value="AB_hydrolase_1"/>
</dbReference>
<evidence type="ECO:0000313" key="4">
    <source>
        <dbReference type="EMBL" id="CAZ84479.1"/>
    </source>
</evidence>
<feature type="transmembrane region" description="Helical" evidence="2">
    <location>
        <begin position="128"/>
        <end position="150"/>
    </location>
</feature>
<organism evidence="4 5">
    <name type="scientific">Tuber melanosporum (strain Mel28)</name>
    <name type="common">Perigord black truffle</name>
    <dbReference type="NCBI Taxonomy" id="656061"/>
    <lineage>
        <taxon>Eukaryota</taxon>
        <taxon>Fungi</taxon>
        <taxon>Dikarya</taxon>
        <taxon>Ascomycota</taxon>
        <taxon>Pezizomycotina</taxon>
        <taxon>Pezizomycetes</taxon>
        <taxon>Pezizales</taxon>
        <taxon>Tuberaceae</taxon>
        <taxon>Tuber</taxon>
    </lineage>
</organism>
<dbReference type="InterPro" id="IPR019431">
    <property type="entry name" value="DUF2417"/>
</dbReference>
<feature type="transmembrane region" description="Helical" evidence="2">
    <location>
        <begin position="65"/>
        <end position="87"/>
    </location>
</feature>
<proteinExistence type="predicted"/>
<feature type="domain" description="AB hydrolase-1" evidence="3">
    <location>
        <begin position="287"/>
        <end position="501"/>
    </location>
</feature>
<feature type="transmembrane region" description="Helical" evidence="2">
    <location>
        <begin position="99"/>
        <end position="121"/>
    </location>
</feature>
<dbReference type="FunCoup" id="D5GIY6">
    <property type="interactions" value="40"/>
</dbReference>
<dbReference type="GeneID" id="9181820"/>
<dbReference type="RefSeq" id="XP_002840288.1">
    <property type="nucleotide sequence ID" value="XM_002840242.1"/>
</dbReference>
<dbReference type="KEGG" id="tml:GSTUM_00008741001"/>
<dbReference type="Proteomes" id="UP000006911">
    <property type="component" value="Unassembled WGS sequence"/>
</dbReference>
<feature type="transmembrane region" description="Helical" evidence="2">
    <location>
        <begin position="156"/>
        <end position="174"/>
    </location>
</feature>
<sequence>MGLWSSRKPDDEVDNEDAESSYRPGQRDPDERTSLLPPATDDHHLDPDDPAVTPYNLLSVRSMRWVSIILLAISSLWWILLLISTFVTPPAMHSRGSGFFSFAYATLATGGLVVLLISYVTPSRSEQYSWIALSILFLVDTIIVLSVSRIRGEEGWVGIVSVIGACLVSAWAVLCDRVVEYGKVEEEERLTGRRETRRSLKEWLSVFAVTITLIAFIALAVLFTGNLIIRARDLSLAPPGTRYFVDSQKYEVHIFCLGDETDSRGKKVTTVLLEGGEDPVEYGLEGWVRDALGNKTINRYCFWDRPGMGFSENAPSPLSAGMAVDALSEALLRADETGPWVLVSHGAGGIYSRIFASRHSTEVKSLLLIDALPESQLDRIGSAGRGFVLWLRGILSPLGIDRLMGAIFRGRSRNDRVIGRSAHQNPKQIKAKLQENLVATTFTKNEIIAARAILPRDIPVVVTSSGKAVKADKRWDDGQRELTKLTDNLVAWDVVDHSPHEVWNDPQGRALLEKRIGELVRQKQ</sequence>
<dbReference type="STRING" id="656061.D5GIY6"/>
<evidence type="ECO:0000256" key="1">
    <source>
        <dbReference type="SAM" id="MobiDB-lite"/>
    </source>
</evidence>
<evidence type="ECO:0000256" key="2">
    <source>
        <dbReference type="SAM" id="Phobius"/>
    </source>
</evidence>
<dbReference type="eggNOG" id="ENOG502QQW9">
    <property type="taxonomic scope" value="Eukaryota"/>
</dbReference>
<evidence type="ECO:0000313" key="5">
    <source>
        <dbReference type="Proteomes" id="UP000006911"/>
    </source>
</evidence>
<feature type="region of interest" description="Disordered" evidence="1">
    <location>
        <begin position="1"/>
        <end position="48"/>
    </location>
</feature>
<evidence type="ECO:0000259" key="3">
    <source>
        <dbReference type="Pfam" id="PF12697"/>
    </source>
</evidence>
<feature type="transmembrane region" description="Helical" evidence="2">
    <location>
        <begin position="203"/>
        <end position="229"/>
    </location>
</feature>
<dbReference type="EMBL" id="FN430329">
    <property type="protein sequence ID" value="CAZ84479.1"/>
    <property type="molecule type" value="Genomic_DNA"/>
</dbReference>
<keyword evidence="2" id="KW-1133">Transmembrane helix</keyword>
<keyword evidence="2" id="KW-0812">Transmembrane</keyword>
<accession>D5GIY6</accession>